<dbReference type="AlphaFoldDB" id="A0A1Y1ZE47"/>
<dbReference type="STRING" id="1231657.A0A1Y1ZE47"/>
<feature type="compositionally biased region" description="Basic and acidic residues" evidence="2">
    <location>
        <begin position="44"/>
        <end position="54"/>
    </location>
</feature>
<evidence type="ECO:0000313" key="3">
    <source>
        <dbReference type="EMBL" id="ORY08528.1"/>
    </source>
</evidence>
<sequence length="491" mass="54647">MPIFGAKRHAMNRRRRGASLKSTPATPDSATPNSKPGKQPQKPRPTDDSKEIPETSRPPSKGRNTPRLSWAQHIVASNNIHIPKRSEITPTRDSTVIQVEEEESKATNELPEDLEAALEELKRLSIANNSLKAQTEEARAEKMTLFGAIVGLQKFHTTTVELLLDPYRAEFGHSLGGVYHDTERLLKRIMKDVRQNHALKEKIQQLQQGMLGSRAKVVSVPDEAFAQQFRHLASAIKSVSRAMRFDTEEDLASIFESYPLIANVSKNHWNTRQRKKYLVEAAIWSVLIQHVFNDIFCIFGPTSLVLRTHGLSCLARVMIWAGLRRHHDASLGGMEQLKSFSRIGGEEVFYGNAESPDTDLELLKSVADAQVAALNALRLNLPEGIDYVVIHSIVANAFALALRMSLQHCRLQVVYPKIGEHFEFGETNHLTSIPAGEHIENGQVGFIVNPGLAKWGDSRGKLLGERLDLVPSLVYIEKGGESEGMETPSTT</sequence>
<dbReference type="OrthoDB" id="3545916at2759"/>
<evidence type="ECO:0000256" key="2">
    <source>
        <dbReference type="SAM" id="MobiDB-lite"/>
    </source>
</evidence>
<protein>
    <submittedName>
        <fullName evidence="3">Uncharacterized protein</fullName>
    </submittedName>
</protein>
<dbReference type="Proteomes" id="UP000193144">
    <property type="component" value="Unassembled WGS sequence"/>
</dbReference>
<feature type="coiled-coil region" evidence="1">
    <location>
        <begin position="114"/>
        <end position="141"/>
    </location>
</feature>
<dbReference type="EMBL" id="MCFA01000099">
    <property type="protein sequence ID" value="ORY08528.1"/>
    <property type="molecule type" value="Genomic_DNA"/>
</dbReference>
<evidence type="ECO:0000256" key="1">
    <source>
        <dbReference type="SAM" id="Coils"/>
    </source>
</evidence>
<name>A0A1Y1ZE47_9PLEO</name>
<feature type="region of interest" description="Disordered" evidence="2">
    <location>
        <begin position="1"/>
        <end position="68"/>
    </location>
</feature>
<keyword evidence="1" id="KW-0175">Coiled coil</keyword>
<proteinExistence type="predicted"/>
<evidence type="ECO:0000313" key="4">
    <source>
        <dbReference type="Proteomes" id="UP000193144"/>
    </source>
</evidence>
<reference evidence="3 4" key="1">
    <citation type="submission" date="2016-07" db="EMBL/GenBank/DDBJ databases">
        <title>Pervasive Adenine N6-methylation of Active Genes in Fungi.</title>
        <authorList>
            <consortium name="DOE Joint Genome Institute"/>
            <person name="Mondo S.J."/>
            <person name="Dannebaum R.O."/>
            <person name="Kuo R.C."/>
            <person name="Labutti K."/>
            <person name="Haridas S."/>
            <person name="Kuo A."/>
            <person name="Salamov A."/>
            <person name="Ahrendt S.R."/>
            <person name="Lipzen A."/>
            <person name="Sullivan W."/>
            <person name="Andreopoulos W.B."/>
            <person name="Clum A."/>
            <person name="Lindquist E."/>
            <person name="Daum C."/>
            <person name="Ramamoorthy G.K."/>
            <person name="Gryganskyi A."/>
            <person name="Culley D."/>
            <person name="Magnuson J.K."/>
            <person name="James T.Y."/>
            <person name="O'Malley M.A."/>
            <person name="Stajich J.E."/>
            <person name="Spatafora J.W."/>
            <person name="Visel A."/>
            <person name="Grigoriev I.V."/>
        </authorList>
    </citation>
    <scope>NUCLEOTIDE SEQUENCE [LARGE SCALE GENOMIC DNA]</scope>
    <source>
        <strain evidence="3 4">CBS 115471</strain>
    </source>
</reference>
<organism evidence="3 4">
    <name type="scientific">Clohesyomyces aquaticus</name>
    <dbReference type="NCBI Taxonomy" id="1231657"/>
    <lineage>
        <taxon>Eukaryota</taxon>
        <taxon>Fungi</taxon>
        <taxon>Dikarya</taxon>
        <taxon>Ascomycota</taxon>
        <taxon>Pezizomycotina</taxon>
        <taxon>Dothideomycetes</taxon>
        <taxon>Pleosporomycetidae</taxon>
        <taxon>Pleosporales</taxon>
        <taxon>Lindgomycetaceae</taxon>
        <taxon>Clohesyomyces</taxon>
    </lineage>
</organism>
<comment type="caution">
    <text evidence="3">The sequence shown here is derived from an EMBL/GenBank/DDBJ whole genome shotgun (WGS) entry which is preliminary data.</text>
</comment>
<accession>A0A1Y1ZE47</accession>
<gene>
    <name evidence="3" type="ORF">BCR34DRAFT_603498</name>
</gene>
<feature type="compositionally biased region" description="Basic residues" evidence="2">
    <location>
        <begin position="1"/>
        <end position="18"/>
    </location>
</feature>
<feature type="compositionally biased region" description="Polar residues" evidence="2">
    <location>
        <begin position="20"/>
        <end position="36"/>
    </location>
</feature>
<keyword evidence="4" id="KW-1185">Reference proteome</keyword>